<keyword evidence="6" id="KW-0832">Ubl conjugation</keyword>
<keyword evidence="5" id="KW-0597">Phosphoprotein</keyword>
<dbReference type="GO" id="GO:0005737">
    <property type="term" value="C:cytoplasm"/>
    <property type="evidence" value="ECO:0007669"/>
    <property type="project" value="UniProtKB-SubCell"/>
</dbReference>
<evidence type="ECO:0000256" key="8">
    <source>
        <dbReference type="ARBA" id="ARBA00023163"/>
    </source>
</evidence>
<dbReference type="GO" id="GO:0005634">
    <property type="term" value="C:nucleus"/>
    <property type="evidence" value="ECO:0007669"/>
    <property type="project" value="UniProtKB-SubCell"/>
</dbReference>
<keyword evidence="9" id="KW-0539">Nucleus</keyword>
<feature type="region of interest" description="Disordered" evidence="10">
    <location>
        <begin position="740"/>
        <end position="772"/>
    </location>
</feature>
<dbReference type="OrthoDB" id="298344at2759"/>
<evidence type="ECO:0000256" key="5">
    <source>
        <dbReference type="ARBA" id="ARBA00022553"/>
    </source>
</evidence>
<dbReference type="InterPro" id="IPR040221">
    <property type="entry name" value="CDCA7/CDA7L"/>
</dbReference>
<proteinExistence type="predicted"/>
<keyword evidence="7" id="KW-0805">Transcription regulation</keyword>
<evidence type="ECO:0000256" key="9">
    <source>
        <dbReference type="ARBA" id="ARBA00023242"/>
    </source>
</evidence>
<keyword evidence="3" id="KW-0963">Cytoplasm</keyword>
<feature type="region of interest" description="Disordered" evidence="10">
    <location>
        <begin position="1"/>
        <end position="81"/>
    </location>
</feature>
<protein>
    <recommendedName>
        <fullName evidence="11">Zinc-finger domain-containing protein</fullName>
    </recommendedName>
</protein>
<dbReference type="AlphaFoldDB" id="A0A843V734"/>
<evidence type="ECO:0000256" key="4">
    <source>
        <dbReference type="ARBA" id="ARBA00022499"/>
    </source>
</evidence>
<keyword evidence="4" id="KW-1017">Isopeptide bond</keyword>
<comment type="caution">
    <text evidence="12">The sequence shown here is derived from an EMBL/GenBank/DDBJ whole genome shotgun (WGS) entry which is preliminary data.</text>
</comment>
<reference evidence="12" key="1">
    <citation type="submission" date="2017-07" db="EMBL/GenBank/DDBJ databases">
        <title>Taro Niue Genome Assembly and Annotation.</title>
        <authorList>
            <person name="Atibalentja N."/>
            <person name="Keating K."/>
            <person name="Fields C.J."/>
        </authorList>
    </citation>
    <scope>NUCLEOTIDE SEQUENCE</scope>
    <source>
        <strain evidence="12">Niue_2</strain>
        <tissue evidence="12">Leaf</tissue>
    </source>
</reference>
<feature type="compositionally biased region" description="Basic and acidic residues" evidence="10">
    <location>
        <begin position="516"/>
        <end position="533"/>
    </location>
</feature>
<dbReference type="PANTHER" id="PTHR31169:SF23">
    <property type="entry name" value="OS03G0572250 PROTEIN"/>
    <property type="match status" value="1"/>
</dbReference>
<dbReference type="Proteomes" id="UP000652761">
    <property type="component" value="Unassembled WGS sequence"/>
</dbReference>
<name>A0A843V734_COLES</name>
<evidence type="ECO:0000259" key="11">
    <source>
        <dbReference type="Pfam" id="PF10497"/>
    </source>
</evidence>
<evidence type="ECO:0000313" key="13">
    <source>
        <dbReference type="Proteomes" id="UP000652761"/>
    </source>
</evidence>
<dbReference type="InterPro" id="IPR018866">
    <property type="entry name" value="Znf-4CXXC_R1"/>
</dbReference>
<feature type="region of interest" description="Disordered" evidence="10">
    <location>
        <begin position="110"/>
        <end position="139"/>
    </location>
</feature>
<feature type="compositionally biased region" description="Basic and acidic residues" evidence="10">
    <location>
        <begin position="464"/>
        <end position="480"/>
    </location>
</feature>
<organism evidence="12 13">
    <name type="scientific">Colocasia esculenta</name>
    <name type="common">Wild taro</name>
    <name type="synonym">Arum esculentum</name>
    <dbReference type="NCBI Taxonomy" id="4460"/>
    <lineage>
        <taxon>Eukaryota</taxon>
        <taxon>Viridiplantae</taxon>
        <taxon>Streptophyta</taxon>
        <taxon>Embryophyta</taxon>
        <taxon>Tracheophyta</taxon>
        <taxon>Spermatophyta</taxon>
        <taxon>Magnoliopsida</taxon>
        <taxon>Liliopsida</taxon>
        <taxon>Araceae</taxon>
        <taxon>Aroideae</taxon>
        <taxon>Colocasieae</taxon>
        <taxon>Colocasia</taxon>
    </lineage>
</organism>
<keyword evidence="13" id="KW-1185">Reference proteome</keyword>
<dbReference type="PANTHER" id="PTHR31169">
    <property type="entry name" value="OS05G0300700 PROTEIN"/>
    <property type="match status" value="1"/>
</dbReference>
<dbReference type="GO" id="GO:0006355">
    <property type="term" value="P:regulation of DNA-templated transcription"/>
    <property type="evidence" value="ECO:0007669"/>
    <property type="project" value="InterPro"/>
</dbReference>
<evidence type="ECO:0000313" key="12">
    <source>
        <dbReference type="EMBL" id="MQL88493.1"/>
    </source>
</evidence>
<feature type="region of interest" description="Disordered" evidence="10">
    <location>
        <begin position="676"/>
        <end position="701"/>
    </location>
</feature>
<feature type="compositionally biased region" description="Polar residues" evidence="10">
    <location>
        <begin position="692"/>
        <end position="701"/>
    </location>
</feature>
<comment type="subcellular location">
    <subcellularLocation>
        <location evidence="2">Cytoplasm</location>
    </subcellularLocation>
    <subcellularLocation>
        <location evidence="1">Nucleus</location>
    </subcellularLocation>
</comment>
<evidence type="ECO:0000256" key="6">
    <source>
        <dbReference type="ARBA" id="ARBA00022843"/>
    </source>
</evidence>
<dbReference type="EMBL" id="NMUH01001062">
    <property type="protein sequence ID" value="MQL88493.1"/>
    <property type="molecule type" value="Genomic_DNA"/>
</dbReference>
<feature type="compositionally biased region" description="Low complexity" evidence="10">
    <location>
        <begin position="1"/>
        <end position="12"/>
    </location>
</feature>
<evidence type="ECO:0000256" key="1">
    <source>
        <dbReference type="ARBA" id="ARBA00004123"/>
    </source>
</evidence>
<feature type="compositionally biased region" description="Polar residues" evidence="10">
    <location>
        <begin position="487"/>
        <end position="497"/>
    </location>
</feature>
<keyword evidence="8" id="KW-0804">Transcription</keyword>
<sequence>MDSSYVAAAAVEGEGGRRGAARGVWKGEAMVSTRAPTGPPGRGGALPAEATTPPPPSLATRLGDADVDGSGGTQEYERRRDERIRENMERMQRLGIVGLALKFRTSISGGSSARKRAYSKTATATPSPDLPPRRSSRLQNVTPVSYSEIRVAHQDEIRQDEAPLKKIRIEGPVEEVYTDEHEKLLGTCETGWTLFVDGYSEHGGRIYDPVKGKTCHQCRQKTLGHRTSCSKCKIVQGQFCGDCLYMRYGENVLEANKNPNWICPVCRGICNCSLCRTKKGWAPTGVLYKKILRLGFKSVAHFLIQTKRAHTSTEGLESSRPISAKRSLPFSDEVGALQISSRDKNDDHCNQQMILFDKDNDTECSRDGSAQKFDECGKFSILDTSKMSRKKQKKVTESTLVVKPSTEVAERLKNHKEMFRHSASNNRGDNSDSQIILLGLGNDTQLFCNQGKDAECIGNEEVENSDKHDDNPTLERAGETRKKHQAKLQSVKPNSDSIGGRFRSRGIEYKGSQSSGEKETQGPDEYIRKTTLESSKEKDLDIVTVPSLGCTTGSQRTQSIYEDSGCKGRKDNIIGSNSIYEDSGFKSRKNNIIRSNTKLGNKDNSGNDLALLVQPSIDCIAGRLRSRSSSYDNSDKGTQSIIVSNNVAALESNGRPRNRKELALIVIPTPDSIAGRLRSRNKNGGYNRLRSHSSSYDSDKGTQSIIVSNNVAALESNGKPRNRKELALIVIPTPDSIAGRLRSRNKNGGYNRLRSHSSSYDSDKGRQYNRVQ</sequence>
<evidence type="ECO:0000256" key="3">
    <source>
        <dbReference type="ARBA" id="ARBA00022490"/>
    </source>
</evidence>
<accession>A0A843V734</accession>
<evidence type="ECO:0000256" key="10">
    <source>
        <dbReference type="SAM" id="MobiDB-lite"/>
    </source>
</evidence>
<feature type="region of interest" description="Disordered" evidence="10">
    <location>
        <begin position="459"/>
        <end position="533"/>
    </location>
</feature>
<feature type="domain" description="Zinc-finger" evidence="11">
    <location>
        <begin position="207"/>
        <end position="303"/>
    </location>
</feature>
<evidence type="ECO:0000256" key="2">
    <source>
        <dbReference type="ARBA" id="ARBA00004496"/>
    </source>
</evidence>
<dbReference type="Pfam" id="PF10497">
    <property type="entry name" value="zf-4CXXC_R1"/>
    <property type="match status" value="1"/>
</dbReference>
<gene>
    <name evidence="12" type="ORF">Taro_021050</name>
</gene>
<evidence type="ECO:0000256" key="7">
    <source>
        <dbReference type="ARBA" id="ARBA00023015"/>
    </source>
</evidence>